<dbReference type="Gene3D" id="3.10.20.590">
    <property type="match status" value="1"/>
</dbReference>
<proteinExistence type="predicted"/>
<name>A0A2Z2L7S2_9RICK</name>
<reference evidence="1 2" key="2">
    <citation type="journal article" date="2019" name="BMC Genomics">
        <title>The Anaplasma ovis genome reveals a high proportion of pseudogenes.</title>
        <authorList>
            <person name="Liu Z."/>
            <person name="Peasley A.M."/>
            <person name="Yang J."/>
            <person name="Li Y."/>
            <person name="Guan G."/>
            <person name="Luo J."/>
            <person name="Yin H."/>
            <person name="Brayton K.A."/>
        </authorList>
    </citation>
    <scope>NUCLEOTIDE SEQUENCE [LARGE SCALE GENOMIC DNA]</scope>
    <source>
        <strain evidence="1 2">Haibei</strain>
    </source>
</reference>
<evidence type="ECO:0000313" key="1">
    <source>
        <dbReference type="EMBL" id="ASI47577.1"/>
    </source>
</evidence>
<protein>
    <submittedName>
        <fullName evidence="1">Uncharacterized protein</fullName>
    </submittedName>
</protein>
<accession>A0A2Z2L7S2</accession>
<reference evidence="2" key="1">
    <citation type="submission" date="2018-06" db="EMBL/GenBank/DDBJ databases">
        <title>The Anaplasma ovis genome reveals a high proportion of pseudogenes.</title>
        <authorList>
            <person name="Liu Z."/>
            <person name="Peasley A.M."/>
            <person name="Yang J."/>
            <person name="Li Y."/>
            <person name="Guan G."/>
            <person name="Luo J."/>
            <person name="Yin H."/>
            <person name="Brayton K.A."/>
        </authorList>
    </citation>
    <scope>NUCLEOTIDE SEQUENCE [LARGE SCALE GENOMIC DNA]</scope>
    <source>
        <strain evidence="2">Haibei</strain>
    </source>
</reference>
<gene>
    <name evidence="1" type="ORF">AOV_01505</name>
</gene>
<dbReference type="Proteomes" id="UP000259762">
    <property type="component" value="Chromosome"/>
</dbReference>
<sequence>MHVNSSAMFLYKVSNHKERRTRTCGCNVDAAKVVQRKLGDKEVRNIYFVPGRVVNVVTK</sequence>
<dbReference type="KEGG" id="aoh:AOV_01505"/>
<dbReference type="EMBL" id="CP015994">
    <property type="protein sequence ID" value="ASI47577.1"/>
    <property type="molecule type" value="Genomic_DNA"/>
</dbReference>
<keyword evidence="2" id="KW-1185">Reference proteome</keyword>
<dbReference type="AlphaFoldDB" id="A0A2Z2L7S2"/>
<organism evidence="1 2">
    <name type="scientific">Anaplasma ovis str. Haibei</name>
    <dbReference type="NCBI Taxonomy" id="1248439"/>
    <lineage>
        <taxon>Bacteria</taxon>
        <taxon>Pseudomonadati</taxon>
        <taxon>Pseudomonadota</taxon>
        <taxon>Alphaproteobacteria</taxon>
        <taxon>Rickettsiales</taxon>
        <taxon>Anaplasmataceae</taxon>
        <taxon>Anaplasma</taxon>
    </lineage>
</organism>
<evidence type="ECO:0000313" key="2">
    <source>
        <dbReference type="Proteomes" id="UP000259762"/>
    </source>
</evidence>